<reference evidence="1" key="1">
    <citation type="submission" date="2023-07" db="EMBL/GenBank/DDBJ databases">
        <title>draft genome sequence of fig (Ficus carica).</title>
        <authorList>
            <person name="Takahashi T."/>
            <person name="Nishimura K."/>
        </authorList>
    </citation>
    <scope>NUCLEOTIDE SEQUENCE</scope>
</reference>
<name>A0AA88EMD4_FICCA</name>
<comment type="caution">
    <text evidence="1">The sequence shown here is derived from an EMBL/GenBank/DDBJ whole genome shotgun (WGS) entry which is preliminary data.</text>
</comment>
<evidence type="ECO:0000313" key="1">
    <source>
        <dbReference type="EMBL" id="GMN74536.1"/>
    </source>
</evidence>
<proteinExistence type="predicted"/>
<protein>
    <submittedName>
        <fullName evidence="1">Uncharacterized protein</fullName>
    </submittedName>
</protein>
<dbReference type="Proteomes" id="UP001187192">
    <property type="component" value="Unassembled WGS sequence"/>
</dbReference>
<organism evidence="1 2">
    <name type="scientific">Ficus carica</name>
    <name type="common">Common fig</name>
    <dbReference type="NCBI Taxonomy" id="3494"/>
    <lineage>
        <taxon>Eukaryota</taxon>
        <taxon>Viridiplantae</taxon>
        <taxon>Streptophyta</taxon>
        <taxon>Embryophyta</taxon>
        <taxon>Tracheophyta</taxon>
        <taxon>Spermatophyta</taxon>
        <taxon>Magnoliopsida</taxon>
        <taxon>eudicotyledons</taxon>
        <taxon>Gunneridae</taxon>
        <taxon>Pentapetalae</taxon>
        <taxon>rosids</taxon>
        <taxon>fabids</taxon>
        <taxon>Rosales</taxon>
        <taxon>Moraceae</taxon>
        <taxon>Ficeae</taxon>
        <taxon>Ficus</taxon>
    </lineage>
</organism>
<keyword evidence="2" id="KW-1185">Reference proteome</keyword>
<sequence length="39" mass="4408">MEKIMDGKDNIRSALQPKICLSQEDGCQDLGKLNSDIHY</sequence>
<dbReference type="AlphaFoldDB" id="A0AA88EMD4"/>
<accession>A0AA88EMD4</accession>
<dbReference type="EMBL" id="BTGU01010906">
    <property type="protein sequence ID" value="GMN74536.1"/>
    <property type="molecule type" value="Genomic_DNA"/>
</dbReference>
<gene>
    <name evidence="1" type="ORF">TIFTF001_052396</name>
</gene>
<evidence type="ECO:0000313" key="2">
    <source>
        <dbReference type="Proteomes" id="UP001187192"/>
    </source>
</evidence>